<dbReference type="Proteomes" id="UP000297638">
    <property type="component" value="Unassembled WGS sequence"/>
</dbReference>
<organism evidence="3 4">
    <name type="scientific">Glutamicibacter arilaitensis</name>
    <dbReference type="NCBI Taxonomy" id="256701"/>
    <lineage>
        <taxon>Bacteria</taxon>
        <taxon>Bacillati</taxon>
        <taxon>Actinomycetota</taxon>
        <taxon>Actinomycetes</taxon>
        <taxon>Micrococcales</taxon>
        <taxon>Micrococcaceae</taxon>
        <taxon>Glutamicibacter</taxon>
    </lineage>
</organism>
<dbReference type="Gene3D" id="3.40.50.2000">
    <property type="entry name" value="Glycogen Phosphorylase B"/>
    <property type="match status" value="2"/>
</dbReference>
<dbReference type="EMBL" id="SPDS01000001">
    <property type="protein sequence ID" value="TFH57462.1"/>
    <property type="molecule type" value="Genomic_DNA"/>
</dbReference>
<proteinExistence type="predicted"/>
<evidence type="ECO:0000259" key="2">
    <source>
        <dbReference type="Pfam" id="PF00534"/>
    </source>
</evidence>
<dbReference type="PANTHER" id="PTHR12526">
    <property type="entry name" value="GLYCOSYLTRANSFERASE"/>
    <property type="match status" value="1"/>
</dbReference>
<evidence type="ECO:0000313" key="3">
    <source>
        <dbReference type="EMBL" id="TFH57462.1"/>
    </source>
</evidence>
<dbReference type="SUPFAM" id="SSF53756">
    <property type="entry name" value="UDP-Glycosyltransferase/glycogen phosphorylase"/>
    <property type="match status" value="1"/>
</dbReference>
<comment type="caution">
    <text evidence="3">The sequence shown here is derived from an EMBL/GenBank/DDBJ whole genome shotgun (WGS) entry which is preliminary data.</text>
</comment>
<evidence type="ECO:0000256" key="1">
    <source>
        <dbReference type="ARBA" id="ARBA00022679"/>
    </source>
</evidence>
<dbReference type="InterPro" id="IPR001296">
    <property type="entry name" value="Glyco_trans_1"/>
</dbReference>
<protein>
    <submittedName>
        <fullName evidence="3">Glycosyltransferase</fullName>
    </submittedName>
</protein>
<accession>A0A4Y8U0B4</accession>
<reference evidence="3 4" key="1">
    <citation type="submission" date="2019-03" db="EMBL/GenBank/DDBJ databases">
        <title>Glutamicibacter sp. LJH19 genome.</title>
        <authorList>
            <person name="Sinai Borker S."/>
            <person name="Kumar R."/>
        </authorList>
    </citation>
    <scope>NUCLEOTIDE SEQUENCE [LARGE SCALE GENOMIC DNA]</scope>
    <source>
        <strain evidence="3 4">LJH19</strain>
    </source>
</reference>
<gene>
    <name evidence="3" type="ORF">EXY26_10940</name>
</gene>
<evidence type="ECO:0000313" key="4">
    <source>
        <dbReference type="Proteomes" id="UP000297638"/>
    </source>
</evidence>
<dbReference type="AlphaFoldDB" id="A0A4Y8U0B4"/>
<dbReference type="PANTHER" id="PTHR12526:SF630">
    <property type="entry name" value="GLYCOSYLTRANSFERASE"/>
    <property type="match status" value="1"/>
</dbReference>
<feature type="domain" description="Glycosyl transferase family 1" evidence="2">
    <location>
        <begin position="197"/>
        <end position="355"/>
    </location>
</feature>
<keyword evidence="1 3" id="KW-0808">Transferase</keyword>
<dbReference type="GO" id="GO:0016757">
    <property type="term" value="F:glycosyltransferase activity"/>
    <property type="evidence" value="ECO:0007669"/>
    <property type="project" value="InterPro"/>
</dbReference>
<sequence>MGAKASNQNIVVAHPGSELYGSDRMLLEDVKGLLRGNWEVTVGLPSEGPLASALREQGAKVMVCNTLVLRKSIFTLRGALGLAKDTLQGLRQMHGLLKSTKPSTILVNTTIIPLWVAYARLSGHKVALHVHESESHAPKPMRLGLSLPGTFAHRIITNSRFTNAAYFQHVPWAQKYSQVIYNGIAGPADPAPARRKIDGPLRLLYVGRLSERKGLLVLLDAVKILQLQGVDVSLSLVGAVFEGNEAFEQALTKRVDALPRPELVEFLGFQSDVWPHYDTADIAIVPAQLEESFGNTAVEAILAQRPVVASRIGGLQEAVEPYSSAVLVEPGNPQQLAAAIEKILIEWEKFRRSAKQSAVAAREVHDPELFGQRIDSALKSLLASK</sequence>
<dbReference type="Pfam" id="PF00534">
    <property type="entry name" value="Glycos_transf_1"/>
    <property type="match status" value="1"/>
</dbReference>
<name>A0A4Y8U0B4_9MICC</name>